<protein>
    <submittedName>
        <fullName evidence="1">Uncharacterized protein</fullName>
    </submittedName>
</protein>
<comment type="caution">
    <text evidence="1">The sequence shown here is derived from an EMBL/GenBank/DDBJ whole genome shotgun (WGS) entry which is preliminary data.</text>
</comment>
<accession>A0AAN9U6D3</accession>
<keyword evidence="2" id="KW-1185">Reference proteome</keyword>
<evidence type="ECO:0000313" key="1">
    <source>
        <dbReference type="EMBL" id="KAK7740836.1"/>
    </source>
</evidence>
<proteinExistence type="predicted"/>
<gene>
    <name evidence="1" type="ORF">SLS62_010980</name>
</gene>
<name>A0AAN9U6D3_9PEZI</name>
<dbReference type="EMBL" id="JAKJXP020000161">
    <property type="protein sequence ID" value="KAK7740836.1"/>
    <property type="molecule type" value="Genomic_DNA"/>
</dbReference>
<organism evidence="1 2">
    <name type="scientific">Diatrype stigma</name>
    <dbReference type="NCBI Taxonomy" id="117547"/>
    <lineage>
        <taxon>Eukaryota</taxon>
        <taxon>Fungi</taxon>
        <taxon>Dikarya</taxon>
        <taxon>Ascomycota</taxon>
        <taxon>Pezizomycotina</taxon>
        <taxon>Sordariomycetes</taxon>
        <taxon>Xylariomycetidae</taxon>
        <taxon>Xylariales</taxon>
        <taxon>Diatrypaceae</taxon>
        <taxon>Diatrype</taxon>
    </lineage>
</organism>
<dbReference type="AlphaFoldDB" id="A0AAN9U6D3"/>
<sequence length="170" mass="18815">MEFPNDLIGSHASASPGHLGDNMVPGLEREIQIHGFVNKDVEAEAAKMAPTWDYLKVQVNLFNRIISVPITCFQRLDLTQKHALLALMRQTIFANDVHYAQDISYADRIYLGSALDFERTSLHFLAMPIGEPQPVSQQQPEPVIASAPGLVTTPFNMNAVDAVKEEPGMD</sequence>
<evidence type="ECO:0000313" key="2">
    <source>
        <dbReference type="Proteomes" id="UP001320420"/>
    </source>
</evidence>
<reference evidence="1 2" key="1">
    <citation type="submission" date="2024-02" db="EMBL/GenBank/DDBJ databases">
        <title>De novo assembly and annotation of 12 fungi associated with fruit tree decline syndrome in Ontario, Canada.</title>
        <authorList>
            <person name="Sulman M."/>
            <person name="Ellouze W."/>
            <person name="Ilyukhin E."/>
        </authorList>
    </citation>
    <scope>NUCLEOTIDE SEQUENCE [LARGE SCALE GENOMIC DNA]</scope>
    <source>
        <strain evidence="1 2">M11/M66-122</strain>
    </source>
</reference>
<dbReference type="Proteomes" id="UP001320420">
    <property type="component" value="Unassembled WGS sequence"/>
</dbReference>